<dbReference type="Proteomes" id="UP000037558">
    <property type="component" value="Unassembled WGS sequence"/>
</dbReference>
<proteinExistence type="predicted"/>
<dbReference type="AlphaFoldDB" id="A0A0M0L607"/>
<accession>A0A0M0L607</accession>
<reference evidence="2" key="1">
    <citation type="submission" date="2015-08" db="EMBL/GenBank/DDBJ databases">
        <title>Fjat-14210 dsm16467.</title>
        <authorList>
            <person name="Liu B."/>
            <person name="Wang J."/>
            <person name="Zhu Y."/>
            <person name="Liu G."/>
            <person name="Chen Q."/>
            <person name="Chen Z."/>
            <person name="Lan J."/>
            <person name="Che J."/>
            <person name="Ge C."/>
            <person name="Shi H."/>
            <person name="Pan Z."/>
            <person name="Liu X."/>
        </authorList>
    </citation>
    <scope>NUCLEOTIDE SEQUENCE [LARGE SCALE GENOMIC DNA]</scope>
    <source>
        <strain evidence="2">DSM 16467</strain>
    </source>
</reference>
<sequence>MNNKTNALNKSEKELELGKYLESDMIALTEDDVAGGITPTIVITAVTGYISTNTCPTTSCTRAC</sequence>
<dbReference type="EMBL" id="LILC01000013">
    <property type="protein sequence ID" value="KOO46501.1"/>
    <property type="molecule type" value="Genomic_DNA"/>
</dbReference>
<dbReference type="STRING" id="284581.AMD01_11800"/>
<comment type="caution">
    <text evidence="1">The sequence shown here is derived from an EMBL/GenBank/DDBJ whole genome shotgun (WGS) entry which is preliminary data.</text>
</comment>
<name>A0A0M0L607_9BACI</name>
<dbReference type="OrthoDB" id="2973608at2"/>
<dbReference type="RefSeq" id="WP_053401596.1">
    <property type="nucleotide sequence ID" value="NZ_CP061868.1"/>
</dbReference>
<evidence type="ECO:0000313" key="2">
    <source>
        <dbReference type="Proteomes" id="UP000037558"/>
    </source>
</evidence>
<evidence type="ECO:0000313" key="1">
    <source>
        <dbReference type="EMBL" id="KOO46501.1"/>
    </source>
</evidence>
<keyword evidence="2" id="KW-1185">Reference proteome</keyword>
<gene>
    <name evidence="1" type="ORF">AMD01_11800</name>
</gene>
<organism evidence="1 2">
    <name type="scientific">Priestia koreensis</name>
    <dbReference type="NCBI Taxonomy" id="284581"/>
    <lineage>
        <taxon>Bacteria</taxon>
        <taxon>Bacillati</taxon>
        <taxon>Bacillota</taxon>
        <taxon>Bacilli</taxon>
        <taxon>Bacillales</taxon>
        <taxon>Bacillaceae</taxon>
        <taxon>Priestia</taxon>
    </lineage>
</organism>
<dbReference type="PATRIC" id="fig|284581.3.peg.2477"/>
<protein>
    <submittedName>
        <fullName evidence="1">Uncharacterized protein</fullName>
    </submittedName>
</protein>
<dbReference type="NCBIfam" id="NF038161">
    <property type="entry name" value="lant_II_LchA2"/>
    <property type="match status" value="1"/>
</dbReference>